<evidence type="ECO:0000256" key="3">
    <source>
        <dbReference type="ARBA" id="ARBA00023015"/>
    </source>
</evidence>
<feature type="domain" description="Myb-like" evidence="9">
    <location>
        <begin position="15"/>
        <end position="67"/>
    </location>
</feature>
<protein>
    <submittedName>
        <fullName evidence="11">(thale cress) hypothetical protein</fullName>
    </submittedName>
    <submittedName>
        <fullName evidence="12">MYB101</fullName>
    </submittedName>
</protein>
<dbReference type="Pfam" id="PF00249">
    <property type="entry name" value="Myb_DNA-binding"/>
    <property type="match status" value="2"/>
</dbReference>
<dbReference type="GO" id="GO:0090406">
    <property type="term" value="C:pollen tube"/>
    <property type="evidence" value="ECO:0007669"/>
    <property type="project" value="UniProtKB-ARBA"/>
</dbReference>
<dbReference type="InterPro" id="IPR001005">
    <property type="entry name" value="SANT/Myb"/>
</dbReference>
<reference evidence="14" key="1">
    <citation type="journal article" date="2016" name="Proc. Natl. Acad. Sci. U.S.A.">
        <title>Chromosome-level assembly of Arabidopsis thaliana Ler reveals the extent of translocation and inversion polymorphisms.</title>
        <authorList>
            <person name="Zapata L."/>
            <person name="Ding J."/>
            <person name="Willing E.M."/>
            <person name="Hartwig B."/>
            <person name="Bezdan D."/>
            <person name="Jiao W.B."/>
            <person name="Patel V."/>
            <person name="Velikkakam James G."/>
            <person name="Koornneef M."/>
            <person name="Ossowski S."/>
            <person name="Schneeberger K."/>
        </authorList>
    </citation>
    <scope>NUCLEOTIDE SEQUENCE [LARGE SCALE GENOMIC DNA]</scope>
    <source>
        <strain evidence="14">cv. Landsberg erecta</strain>
    </source>
</reference>
<dbReference type="Proteomes" id="UP000078284">
    <property type="component" value="Chromosome 2"/>
</dbReference>
<proteinExistence type="predicted"/>
<keyword evidence="2" id="KW-0677">Repeat</keyword>
<keyword evidence="7" id="KW-0539">Nucleus</keyword>
<evidence type="ECO:0000313" key="11">
    <source>
        <dbReference type="EMBL" id="CAD5320148.1"/>
    </source>
</evidence>
<evidence type="ECO:0000259" key="9">
    <source>
        <dbReference type="PROSITE" id="PS50090"/>
    </source>
</evidence>
<dbReference type="FunFam" id="1.10.10.60:FF:000001">
    <property type="entry name" value="MYB-related transcription factor"/>
    <property type="match status" value="1"/>
</dbReference>
<feature type="compositionally biased region" description="Low complexity" evidence="8">
    <location>
        <begin position="169"/>
        <end position="186"/>
    </location>
</feature>
<dbReference type="GO" id="GO:0003677">
    <property type="term" value="F:DNA binding"/>
    <property type="evidence" value="ECO:0007669"/>
    <property type="project" value="UniProtKB-KW"/>
</dbReference>
<dbReference type="Proteomes" id="UP000516314">
    <property type="component" value="Chromosome 2"/>
</dbReference>
<evidence type="ECO:0000313" key="15">
    <source>
        <dbReference type="Proteomes" id="UP000426265"/>
    </source>
</evidence>
<gene>
    <name evidence="12" type="ordered locus">AXX17_At2g28800</name>
    <name evidence="13" type="ORF">AN1_LOCUS9672</name>
    <name evidence="11" type="ORF">AT9943_LOCUS8289</name>
</gene>
<dbReference type="Proteomes" id="UP000426265">
    <property type="component" value="Unassembled WGS sequence"/>
</dbReference>
<reference evidence="11 16" key="4">
    <citation type="submission" date="2020-09" db="EMBL/GenBank/DDBJ databases">
        <authorList>
            <person name="Ashkenazy H."/>
        </authorList>
    </citation>
    <scope>NUCLEOTIDE SEQUENCE [LARGE SCALE GENOMIC DNA]</scope>
    <source>
        <strain evidence="16">cv. Cdm-0</strain>
    </source>
</reference>
<feature type="domain" description="Myb-like" evidence="9">
    <location>
        <begin position="68"/>
        <end position="118"/>
    </location>
</feature>
<reference evidence="12" key="2">
    <citation type="submission" date="2016-03" db="EMBL/GenBank/DDBJ databases">
        <title>Full-length assembly of Arabidopsis thaliana Ler reveals the complement of translocations and inversions.</title>
        <authorList>
            <person name="Zapata L."/>
            <person name="Schneeberger K."/>
            <person name="Ossowski S."/>
        </authorList>
    </citation>
    <scope>NUCLEOTIDE SEQUENCE [LARGE SCALE GENOMIC DNA]</scope>
    <source>
        <tissue evidence="12">Leaf</tissue>
    </source>
</reference>
<dbReference type="PANTHER" id="PTHR47995:SF6">
    <property type="entry name" value="MYB DOMAIN PROTEIN 81-RELATED"/>
    <property type="match status" value="1"/>
</dbReference>
<feature type="region of interest" description="Disordered" evidence="8">
    <location>
        <begin position="168"/>
        <end position="206"/>
    </location>
</feature>
<dbReference type="InterPro" id="IPR009057">
    <property type="entry name" value="Homeodomain-like_sf"/>
</dbReference>
<dbReference type="GO" id="GO:0045893">
    <property type="term" value="P:positive regulation of DNA-templated transcription"/>
    <property type="evidence" value="ECO:0007669"/>
    <property type="project" value="UniProtKB-ARBA"/>
</dbReference>
<dbReference type="EMBL" id="LR881467">
    <property type="protein sequence ID" value="CAD5320148.1"/>
    <property type="molecule type" value="Genomic_DNA"/>
</dbReference>
<keyword evidence="3" id="KW-0805">Transcription regulation</keyword>
<dbReference type="AlphaFoldDB" id="A0A178VTW3"/>
<feature type="domain" description="HTH myb-type" evidence="10">
    <location>
        <begin position="68"/>
        <end position="122"/>
    </location>
</feature>
<dbReference type="GO" id="GO:0003700">
    <property type="term" value="F:DNA-binding transcription factor activity"/>
    <property type="evidence" value="ECO:0007669"/>
    <property type="project" value="UniProtKB-ARBA"/>
</dbReference>
<dbReference type="ExpressionAtlas" id="A0A178VTW3">
    <property type="expression patterns" value="baseline and differential"/>
</dbReference>
<dbReference type="PANTHER" id="PTHR47995">
    <property type="entry name" value="TRANSCRIPTION FACTOR MYB33-RELATED"/>
    <property type="match status" value="1"/>
</dbReference>
<evidence type="ECO:0000256" key="7">
    <source>
        <dbReference type="ARBA" id="ARBA00023242"/>
    </source>
</evidence>
<reference evidence="13 15" key="3">
    <citation type="submission" date="2019-11" db="EMBL/GenBank/DDBJ databases">
        <authorList>
            <person name="Jiao W.-B."/>
            <person name="Schneeberger K."/>
        </authorList>
    </citation>
    <scope>NUCLEOTIDE SEQUENCE [LARGE SCALE GENOMIC DNA]</scope>
    <source>
        <strain evidence="15">cv. An-1</strain>
    </source>
</reference>
<evidence type="ECO:0000313" key="16">
    <source>
        <dbReference type="Proteomes" id="UP000516314"/>
    </source>
</evidence>
<evidence type="ECO:0000256" key="4">
    <source>
        <dbReference type="ARBA" id="ARBA00023125"/>
    </source>
</evidence>
<dbReference type="SMART" id="SM00717">
    <property type="entry name" value="SANT"/>
    <property type="match status" value="2"/>
</dbReference>
<evidence type="ECO:0000313" key="13">
    <source>
        <dbReference type="EMBL" id="VYS54215.1"/>
    </source>
</evidence>
<keyword evidence="6" id="KW-0804">Transcription</keyword>
<evidence type="ECO:0000256" key="6">
    <source>
        <dbReference type="ARBA" id="ARBA00023163"/>
    </source>
</evidence>
<accession>A0A178VTW3</accession>
<evidence type="ECO:0000313" key="12">
    <source>
        <dbReference type="EMBL" id="OAP09850.1"/>
    </source>
</evidence>
<evidence type="ECO:0000256" key="2">
    <source>
        <dbReference type="ARBA" id="ARBA00022737"/>
    </source>
</evidence>
<dbReference type="FunFam" id="1.10.10.60:FF:000404">
    <property type="entry name" value="Transcription factor MYB97"/>
    <property type="match status" value="1"/>
</dbReference>
<keyword evidence="5" id="KW-0010">Activator</keyword>
<dbReference type="EMBL" id="LUHQ01000002">
    <property type="protein sequence ID" value="OAP09850.1"/>
    <property type="molecule type" value="Genomic_DNA"/>
</dbReference>
<dbReference type="PROSITE" id="PS50090">
    <property type="entry name" value="MYB_LIKE"/>
    <property type="match status" value="2"/>
</dbReference>
<organism evidence="12 14">
    <name type="scientific">Arabidopsis thaliana</name>
    <name type="common">Mouse-ear cress</name>
    <dbReference type="NCBI Taxonomy" id="3702"/>
    <lineage>
        <taxon>Eukaryota</taxon>
        <taxon>Viridiplantae</taxon>
        <taxon>Streptophyta</taxon>
        <taxon>Embryophyta</taxon>
        <taxon>Tracheophyta</taxon>
        <taxon>Spermatophyta</taxon>
        <taxon>Magnoliopsida</taxon>
        <taxon>eudicotyledons</taxon>
        <taxon>Gunneridae</taxon>
        <taxon>Pentapetalae</taxon>
        <taxon>rosids</taxon>
        <taxon>malvids</taxon>
        <taxon>Brassicales</taxon>
        <taxon>Brassicaceae</taxon>
        <taxon>Camelineae</taxon>
        <taxon>Arabidopsis</taxon>
    </lineage>
</organism>
<evidence type="ECO:0000313" key="14">
    <source>
        <dbReference type="Proteomes" id="UP000078284"/>
    </source>
</evidence>
<dbReference type="GO" id="GO:0005634">
    <property type="term" value="C:nucleus"/>
    <property type="evidence" value="ECO:0007669"/>
    <property type="project" value="UniProtKB-SubCell"/>
</dbReference>
<sequence>MDGGGETTATATMEGRGLKKGPWTTTEDAILTEYVRKHGEGNWNAVQKNSGLLRCGKSCRLRWANHLRPNLKKGSFTPDEEKIIIDLHAKLGNKWARMASQLPGRTDNEIKNYWNTRMKRRQRAGLPLYPHEIQHQGIDIDDEFEFDLTSFQFQNQDLDHNHQNMIQYTNSSNTSSSSSSFSSSSSQPSKRLRPDPLVSTNPGLNPIPDSSMDFQMFSLYNNSLENDNNQFGFSVPLSSSSSSNEVCNPNHILEYISENSDTRNTNKKDIDAMSYSSLLMGDLEIRSSSFPLGLDNSVLELPSNQRPTHSFSSNPIIDNGVHLEPPSGNSGLLDALLEESQALSRGGLFKDVRVSSSDLCEVQDKRVKMDFENLLIDHLNSSHHSSLGANPNIHNKYNEPTMVKVTVDDDDELLTSLLNNFPSTTTPLPDWYRVTEMQNEASYLAPPSGILMGNHQGNGRVEPPTVPPSSSVDPMASLGSCYWSNMPSIC</sequence>
<keyword evidence="4" id="KW-0238">DNA-binding</keyword>
<evidence type="ECO:0000256" key="8">
    <source>
        <dbReference type="SAM" id="MobiDB-lite"/>
    </source>
</evidence>
<comment type="subcellular location">
    <subcellularLocation>
        <location evidence="1">Nucleus</location>
    </subcellularLocation>
</comment>
<evidence type="ECO:0000256" key="5">
    <source>
        <dbReference type="ARBA" id="ARBA00023159"/>
    </source>
</evidence>
<evidence type="ECO:0000259" key="10">
    <source>
        <dbReference type="PROSITE" id="PS51294"/>
    </source>
</evidence>
<dbReference type="EMBL" id="CACRSJ010000105">
    <property type="protein sequence ID" value="VYS54215.1"/>
    <property type="molecule type" value="Genomic_DNA"/>
</dbReference>
<dbReference type="InterPro" id="IPR017930">
    <property type="entry name" value="Myb_dom"/>
</dbReference>
<dbReference type="GO" id="GO:0048235">
    <property type="term" value="P:pollen sperm cell differentiation"/>
    <property type="evidence" value="ECO:0007669"/>
    <property type="project" value="UniProtKB-ARBA"/>
</dbReference>
<evidence type="ECO:0000256" key="1">
    <source>
        <dbReference type="ARBA" id="ARBA00004123"/>
    </source>
</evidence>
<dbReference type="SUPFAM" id="SSF46689">
    <property type="entry name" value="Homeodomain-like"/>
    <property type="match status" value="1"/>
</dbReference>
<feature type="domain" description="HTH myb-type" evidence="10">
    <location>
        <begin position="15"/>
        <end position="67"/>
    </location>
</feature>
<dbReference type="GO" id="GO:0080092">
    <property type="term" value="P:regulation of pollen tube growth"/>
    <property type="evidence" value="ECO:0007669"/>
    <property type="project" value="UniProtKB-ARBA"/>
</dbReference>
<feature type="region of interest" description="Disordered" evidence="8">
    <location>
        <begin position="1"/>
        <end position="21"/>
    </location>
</feature>
<name>A0A178VTW3_ARATH</name>
<dbReference type="PROSITE" id="PS51294">
    <property type="entry name" value="HTH_MYB"/>
    <property type="match status" value="2"/>
</dbReference>
<dbReference type="CDD" id="cd00167">
    <property type="entry name" value="SANT"/>
    <property type="match status" value="2"/>
</dbReference>
<dbReference type="Gene3D" id="1.10.10.60">
    <property type="entry name" value="Homeodomain-like"/>
    <property type="match status" value="2"/>
</dbReference>